<dbReference type="SUPFAM" id="SSF55961">
    <property type="entry name" value="Bet v1-like"/>
    <property type="match status" value="1"/>
</dbReference>
<reference evidence="4" key="1">
    <citation type="journal article" date="2019" name="Int. J. Syst. Evol. Microbiol.">
        <title>The Global Catalogue of Microorganisms (GCM) 10K type strain sequencing project: providing services to taxonomists for standard genome sequencing and annotation.</title>
        <authorList>
            <consortium name="The Broad Institute Genomics Platform"/>
            <consortium name="The Broad Institute Genome Sequencing Center for Infectious Disease"/>
            <person name="Wu L."/>
            <person name="Ma J."/>
        </authorList>
    </citation>
    <scope>NUCLEOTIDE SEQUENCE [LARGE SCALE GENOMIC DNA]</scope>
    <source>
        <strain evidence="4">KCTC 42585</strain>
    </source>
</reference>
<comment type="similarity">
    <text evidence="1">Belongs to the AHA1 family.</text>
</comment>
<accession>A0ABW5J227</accession>
<sequence>MKKDLAIDFSVDRDNNIIRVKKEFSAPVSRVWKAWTQQELLDQWWAPEPWKCETKSMDFREGGKWIYAMVGPNGEKHWSQADYQSVKTLISFTGYDAFIDEKGNRNTGLPESSWKVEFEEDSVDTTRVTMEIEHESREDLEKILEMGFQEGFTSALTNLDQLLEKEEE</sequence>
<dbReference type="Proteomes" id="UP001597468">
    <property type="component" value="Unassembled WGS sequence"/>
</dbReference>
<protein>
    <submittedName>
        <fullName evidence="3">SRPBCC domain-containing protein</fullName>
    </submittedName>
</protein>
<keyword evidence="4" id="KW-1185">Reference proteome</keyword>
<evidence type="ECO:0000313" key="4">
    <source>
        <dbReference type="Proteomes" id="UP001597468"/>
    </source>
</evidence>
<feature type="domain" description="Activator of Hsp90 ATPase homologue 1/2-like C-terminal" evidence="2">
    <location>
        <begin position="26"/>
        <end position="164"/>
    </location>
</feature>
<dbReference type="Pfam" id="PF08327">
    <property type="entry name" value="AHSA1"/>
    <property type="match status" value="1"/>
</dbReference>
<dbReference type="RefSeq" id="WP_380755052.1">
    <property type="nucleotide sequence ID" value="NZ_JBHULT010000013.1"/>
</dbReference>
<name>A0ABW5J227_9FLAO</name>
<proteinExistence type="inferred from homology"/>
<gene>
    <name evidence="3" type="ORF">ACFSTG_14960</name>
</gene>
<dbReference type="EMBL" id="JBHULT010000013">
    <property type="protein sequence ID" value="MFD2519207.1"/>
    <property type="molecule type" value="Genomic_DNA"/>
</dbReference>
<dbReference type="Gene3D" id="3.30.530.20">
    <property type="match status" value="1"/>
</dbReference>
<organism evidence="3 4">
    <name type="scientific">Salinimicrobium flavum</name>
    <dbReference type="NCBI Taxonomy" id="1737065"/>
    <lineage>
        <taxon>Bacteria</taxon>
        <taxon>Pseudomonadati</taxon>
        <taxon>Bacteroidota</taxon>
        <taxon>Flavobacteriia</taxon>
        <taxon>Flavobacteriales</taxon>
        <taxon>Flavobacteriaceae</taxon>
        <taxon>Salinimicrobium</taxon>
    </lineage>
</organism>
<comment type="caution">
    <text evidence="3">The sequence shown here is derived from an EMBL/GenBank/DDBJ whole genome shotgun (WGS) entry which is preliminary data.</text>
</comment>
<evidence type="ECO:0000313" key="3">
    <source>
        <dbReference type="EMBL" id="MFD2519207.1"/>
    </source>
</evidence>
<dbReference type="InterPro" id="IPR013538">
    <property type="entry name" value="ASHA1/2-like_C"/>
</dbReference>
<evidence type="ECO:0000256" key="1">
    <source>
        <dbReference type="ARBA" id="ARBA00006817"/>
    </source>
</evidence>
<evidence type="ECO:0000259" key="2">
    <source>
        <dbReference type="Pfam" id="PF08327"/>
    </source>
</evidence>
<dbReference type="CDD" id="cd07814">
    <property type="entry name" value="SRPBCC_CalC_Aha1-like"/>
    <property type="match status" value="1"/>
</dbReference>
<dbReference type="InterPro" id="IPR023393">
    <property type="entry name" value="START-like_dom_sf"/>
</dbReference>